<dbReference type="HOGENOM" id="CLU_3382721_0_0_3"/>
<dbReference type="EMBL" id="CP003630">
    <property type="protein sequence ID" value="AFZ17993.1"/>
    <property type="molecule type" value="Genomic_DNA"/>
</dbReference>
<keyword evidence="2" id="KW-1185">Reference proteome</keyword>
<evidence type="ECO:0000313" key="1">
    <source>
        <dbReference type="EMBL" id="AFZ17993.1"/>
    </source>
</evidence>
<proteinExistence type="predicted"/>
<accession>K9WCM9</accession>
<dbReference type="KEGG" id="mic:Mic7113_2178"/>
<dbReference type="Proteomes" id="UP000010471">
    <property type="component" value="Chromosome"/>
</dbReference>
<evidence type="ECO:0000313" key="2">
    <source>
        <dbReference type="Proteomes" id="UP000010471"/>
    </source>
</evidence>
<dbReference type="AlphaFoldDB" id="K9WCM9"/>
<protein>
    <submittedName>
        <fullName evidence="1">Uncharacterized protein</fullName>
    </submittedName>
</protein>
<reference evidence="1 2" key="1">
    <citation type="submission" date="2012-06" db="EMBL/GenBank/DDBJ databases">
        <title>Finished chromosome of genome of Microcoleus sp. PCC 7113.</title>
        <authorList>
            <consortium name="US DOE Joint Genome Institute"/>
            <person name="Gugger M."/>
            <person name="Coursin T."/>
            <person name="Rippka R."/>
            <person name="Tandeau De Marsac N."/>
            <person name="Huntemann M."/>
            <person name="Wei C.-L."/>
            <person name="Han J."/>
            <person name="Detter J.C."/>
            <person name="Han C."/>
            <person name="Tapia R."/>
            <person name="Chen A."/>
            <person name="Kyrpides N."/>
            <person name="Mavromatis K."/>
            <person name="Markowitz V."/>
            <person name="Szeto E."/>
            <person name="Ivanova N."/>
            <person name="Pagani I."/>
            <person name="Pati A."/>
            <person name="Goodwin L."/>
            <person name="Nordberg H.P."/>
            <person name="Cantor M.N."/>
            <person name="Hua S.X."/>
            <person name="Woyke T."/>
            <person name="Kerfeld C.A."/>
        </authorList>
    </citation>
    <scope>NUCLEOTIDE SEQUENCE [LARGE SCALE GENOMIC DNA]</scope>
    <source>
        <strain evidence="1 2">PCC 7113</strain>
    </source>
</reference>
<name>K9WCM9_9CYAN</name>
<sequence length="33" mass="3925">MFVYHIYFTGLEKQELVSERTSVLLFDCDRTSP</sequence>
<organism evidence="1 2">
    <name type="scientific">Allocoleopsis franciscana PCC 7113</name>
    <dbReference type="NCBI Taxonomy" id="1173027"/>
    <lineage>
        <taxon>Bacteria</taxon>
        <taxon>Bacillati</taxon>
        <taxon>Cyanobacteriota</taxon>
        <taxon>Cyanophyceae</taxon>
        <taxon>Coleofasciculales</taxon>
        <taxon>Coleofasciculaceae</taxon>
        <taxon>Allocoleopsis</taxon>
        <taxon>Allocoleopsis franciscana</taxon>
    </lineage>
</organism>
<dbReference type="STRING" id="1173027.Mic7113_2178"/>
<gene>
    <name evidence="1" type="ORF">Mic7113_2178</name>
</gene>